<dbReference type="InterPro" id="IPR010982">
    <property type="entry name" value="Lambda_DNA-bd_dom_sf"/>
</dbReference>
<dbReference type="PROSITE" id="PS50943">
    <property type="entry name" value="HTH_CROC1"/>
    <property type="match status" value="1"/>
</dbReference>
<feature type="domain" description="HTH cro/C1-type" evidence="3">
    <location>
        <begin position="9"/>
        <end position="64"/>
    </location>
</feature>
<keyword evidence="5" id="KW-1185">Reference proteome</keyword>
<dbReference type="Gene3D" id="1.10.260.40">
    <property type="entry name" value="lambda repressor-like DNA-binding domains"/>
    <property type="match status" value="1"/>
</dbReference>
<dbReference type="Pfam" id="PF05729">
    <property type="entry name" value="NACHT"/>
    <property type="match status" value="1"/>
</dbReference>
<dbReference type="InterPro" id="IPR007111">
    <property type="entry name" value="NACHT_NTPase"/>
</dbReference>
<dbReference type="SUPFAM" id="SSF52540">
    <property type="entry name" value="P-loop containing nucleoside triphosphate hydrolases"/>
    <property type="match status" value="1"/>
</dbReference>
<evidence type="ECO:0000313" key="5">
    <source>
        <dbReference type="Proteomes" id="UP000605897"/>
    </source>
</evidence>
<keyword evidence="2" id="KW-0812">Transmembrane</keyword>
<dbReference type="InterPro" id="IPR001387">
    <property type="entry name" value="Cro/C1-type_HTH"/>
</dbReference>
<keyword evidence="2" id="KW-0472">Membrane</keyword>
<evidence type="ECO:0000256" key="1">
    <source>
        <dbReference type="SAM" id="MobiDB-lite"/>
    </source>
</evidence>
<comment type="caution">
    <text evidence="4">The sequence shown here is derived from an EMBL/GenBank/DDBJ whole genome shotgun (WGS) entry which is preliminary data.</text>
</comment>
<reference evidence="5" key="1">
    <citation type="journal article" date="2019" name="Int. J. Syst. Evol. Microbiol.">
        <title>The Global Catalogue of Microorganisms (GCM) 10K type strain sequencing project: providing services to taxonomists for standard genome sequencing and annotation.</title>
        <authorList>
            <consortium name="The Broad Institute Genomics Platform"/>
            <consortium name="The Broad Institute Genome Sequencing Center for Infectious Disease"/>
            <person name="Wu L."/>
            <person name="Ma J."/>
        </authorList>
    </citation>
    <scope>NUCLEOTIDE SEQUENCE [LARGE SCALE GENOMIC DNA]</scope>
    <source>
        <strain evidence="5">CGMCC 4.7677</strain>
    </source>
</reference>
<evidence type="ECO:0000313" key="4">
    <source>
        <dbReference type="EMBL" id="GHF13230.1"/>
    </source>
</evidence>
<keyword evidence="2" id="KW-1133">Transmembrane helix</keyword>
<dbReference type="InterPro" id="IPR027417">
    <property type="entry name" value="P-loop_NTPase"/>
</dbReference>
<dbReference type="PANTHER" id="PTHR35010:SF4">
    <property type="entry name" value="BLL5781 PROTEIN"/>
    <property type="match status" value="1"/>
</dbReference>
<dbReference type="SMART" id="SM00530">
    <property type="entry name" value="HTH_XRE"/>
    <property type="match status" value="1"/>
</dbReference>
<organism evidence="4 5">
    <name type="scientific">Amycolatopsis deserti</name>
    <dbReference type="NCBI Taxonomy" id="185696"/>
    <lineage>
        <taxon>Bacteria</taxon>
        <taxon>Bacillati</taxon>
        <taxon>Actinomycetota</taxon>
        <taxon>Actinomycetes</taxon>
        <taxon>Pseudonocardiales</taxon>
        <taxon>Pseudonocardiaceae</taxon>
        <taxon>Amycolatopsis</taxon>
    </lineage>
</organism>
<evidence type="ECO:0000259" key="3">
    <source>
        <dbReference type="PROSITE" id="PS50943"/>
    </source>
</evidence>
<name>A0ABQ3J9M5_9PSEU</name>
<proteinExistence type="predicted"/>
<dbReference type="Proteomes" id="UP000605897">
    <property type="component" value="Unassembled WGS sequence"/>
</dbReference>
<gene>
    <name evidence="4" type="ORF">GCM10017786_54040</name>
</gene>
<evidence type="ECO:0000256" key="2">
    <source>
        <dbReference type="SAM" id="Phobius"/>
    </source>
</evidence>
<dbReference type="CDD" id="cd00093">
    <property type="entry name" value="HTH_XRE"/>
    <property type="match status" value="1"/>
</dbReference>
<feature type="transmembrane region" description="Helical" evidence="2">
    <location>
        <begin position="370"/>
        <end position="391"/>
    </location>
</feature>
<dbReference type="SUPFAM" id="SSF47413">
    <property type="entry name" value="lambda repressor-like DNA-binding domains"/>
    <property type="match status" value="1"/>
</dbReference>
<protein>
    <recommendedName>
        <fullName evidence="3">HTH cro/C1-type domain-containing protein</fullName>
    </recommendedName>
</protein>
<dbReference type="EMBL" id="BNAU01000006">
    <property type="protein sequence ID" value="GHF13230.1"/>
    <property type="molecule type" value="Genomic_DNA"/>
</dbReference>
<feature type="region of interest" description="Disordered" evidence="1">
    <location>
        <begin position="68"/>
        <end position="87"/>
    </location>
</feature>
<dbReference type="Gene3D" id="3.40.50.300">
    <property type="entry name" value="P-loop containing nucleotide triphosphate hydrolases"/>
    <property type="match status" value="1"/>
</dbReference>
<accession>A0ABQ3J9M5</accession>
<feature type="transmembrane region" description="Helical" evidence="2">
    <location>
        <begin position="329"/>
        <end position="355"/>
    </location>
</feature>
<dbReference type="RefSeq" id="WP_191247393.1">
    <property type="nucleotide sequence ID" value="NZ_BNAU01000006.1"/>
</dbReference>
<dbReference type="Pfam" id="PF13560">
    <property type="entry name" value="HTH_31"/>
    <property type="match status" value="1"/>
</dbReference>
<dbReference type="PANTHER" id="PTHR35010">
    <property type="entry name" value="BLL4672 PROTEIN-RELATED"/>
    <property type="match status" value="1"/>
</dbReference>
<sequence>MTSEFGALLRQWRRRAGLTQEQLAERAGVGVRSIRGFETGERGDPRLATVRLLADALRLAPAEHDSLLAAAGGPAPRPAPKPPDSAVDRVLADTADELAQAVATRWRREEEQRQVQDPFPLPVRWQPAPDALIDHWANIHRAPPGGDPGPLPLAGRLDEVVDVYRRIPSGRLVVLGRAGSGKTILTLRFVLDLLAGRGRGDPVPVIFGLGSWDPAATDLRDWLTDQLLRDFPGLAAAGPGGPSLAATLVGAGRILPVLDGFDEIAHGLRRAALRALNATTLPLLLTSRPDEYAEAVAATDVLTAAAAVELCDLTAADPGELLKINRTTVLLQALVFAPTFGVTLALGGVFVVGLLEGSLGPLVFGRTGALLWGFVGGIGGALAYVLGLTAWGRWVVFARIWLPLTGRLPWAVSDFLDDAYRRGVLRRSGAVYQFRHARLHDHLSREFAAR</sequence>